<protein>
    <submittedName>
        <fullName evidence="1">DUF6143 family protein</fullName>
    </submittedName>
</protein>
<proteinExistence type="predicted"/>
<organism evidence="1 2">
    <name type="scientific">Fictibacillus fluitans</name>
    <dbReference type="NCBI Taxonomy" id="3058422"/>
    <lineage>
        <taxon>Bacteria</taxon>
        <taxon>Bacillati</taxon>
        <taxon>Bacillota</taxon>
        <taxon>Bacilli</taxon>
        <taxon>Bacillales</taxon>
        <taxon>Fictibacillaceae</taxon>
        <taxon>Fictibacillus</taxon>
    </lineage>
</organism>
<sequence>MINRMYPYGQGAGYGYGQGSNPNMNPNINPNMNPNMNYPNPNISPNMNYPVSPNMNYPVNPNMNVNIPVQPKMPNMGFGKYPKEEKKTEVSPAEETKANNFLGSTDTLSVCPCPPGENVWASLVNPASSNVDVSLQRITISNMTCNPMIATIYFKPTLPFNGKMSSNVTPADLSKNPPDRPKGQIQYGILPNSPVNGAIGATRVIPANTSITVELDGLWVIGQGTNVMVYLTAHCNDCNLKSVVSFEWEEK</sequence>
<gene>
    <name evidence="1" type="ORF">QYB97_03930</name>
</gene>
<comment type="caution">
    <text evidence="1">The sequence shown here is derived from an EMBL/GenBank/DDBJ whole genome shotgun (WGS) entry which is preliminary data.</text>
</comment>
<name>A0ABT8HS47_9BACL</name>
<reference evidence="1" key="1">
    <citation type="submission" date="2023-07" db="EMBL/GenBank/DDBJ databases">
        <title>Fictibacillus sp. isolated from freshwater pond.</title>
        <authorList>
            <person name="Kirdat K."/>
            <person name="Bhat A."/>
            <person name="Mourya A."/>
            <person name="Yadav A."/>
        </authorList>
    </citation>
    <scope>NUCLEOTIDE SEQUENCE</scope>
    <source>
        <strain evidence="1">NE201</strain>
    </source>
</reference>
<keyword evidence="2" id="KW-1185">Reference proteome</keyword>
<evidence type="ECO:0000313" key="2">
    <source>
        <dbReference type="Proteomes" id="UP001172721"/>
    </source>
</evidence>
<accession>A0ABT8HS47</accession>
<evidence type="ECO:0000313" key="1">
    <source>
        <dbReference type="EMBL" id="MDN4523605.1"/>
    </source>
</evidence>
<dbReference type="Proteomes" id="UP001172721">
    <property type="component" value="Unassembled WGS sequence"/>
</dbReference>
<dbReference type="Pfam" id="PF19640">
    <property type="entry name" value="DUF6143"/>
    <property type="match status" value="1"/>
</dbReference>
<dbReference type="EMBL" id="JAUHTR010000001">
    <property type="protein sequence ID" value="MDN4523605.1"/>
    <property type="molecule type" value="Genomic_DNA"/>
</dbReference>
<dbReference type="RefSeq" id="WP_301164624.1">
    <property type="nucleotide sequence ID" value="NZ_JAUHTR010000001.1"/>
</dbReference>
<dbReference type="InterPro" id="IPR046141">
    <property type="entry name" value="DUF6143"/>
</dbReference>